<proteinExistence type="predicted"/>
<name>W1XSV5_9ZZZZ</name>
<accession>W1XSV5</accession>
<organism evidence="2">
    <name type="scientific">human gut metagenome</name>
    <dbReference type="NCBI Taxonomy" id="408170"/>
    <lineage>
        <taxon>unclassified sequences</taxon>
        <taxon>metagenomes</taxon>
        <taxon>organismal metagenomes</taxon>
    </lineage>
</organism>
<reference evidence="2" key="1">
    <citation type="submission" date="2013-12" db="EMBL/GenBank/DDBJ databases">
        <title>A Varibaculum cambriense genome reconstructed from a premature infant gut community with otherwise low bacterial novelty that shifts toward anaerobic metabolism during the third week of life.</title>
        <authorList>
            <person name="Brown C.T."/>
            <person name="Sharon I."/>
            <person name="Thomas B.C."/>
            <person name="Castelle C.J."/>
            <person name="Morowitz M.J."/>
            <person name="Banfield J.F."/>
        </authorList>
    </citation>
    <scope>NUCLEOTIDE SEQUENCE</scope>
</reference>
<protein>
    <submittedName>
        <fullName evidence="2">Uncharacterized protein</fullName>
    </submittedName>
</protein>
<keyword evidence="1" id="KW-0812">Transmembrane</keyword>
<gene>
    <name evidence="2" type="ORF">Q604_UNBC12982G0001</name>
</gene>
<dbReference type="AlphaFoldDB" id="W1XSV5"/>
<dbReference type="EMBL" id="AZMM01012982">
    <property type="protein sequence ID" value="ETJ32565.1"/>
    <property type="molecule type" value="Genomic_DNA"/>
</dbReference>
<keyword evidence="1" id="KW-0472">Membrane</keyword>
<evidence type="ECO:0000256" key="1">
    <source>
        <dbReference type="SAM" id="Phobius"/>
    </source>
</evidence>
<feature type="transmembrane region" description="Helical" evidence="1">
    <location>
        <begin position="39"/>
        <end position="63"/>
    </location>
</feature>
<sequence length="64" mass="7334">IEAANQLQNEIKELRKEQIPEQAIETWAKNQIVLRYCSILSYLLALACNDLIFPYSGLILLLIS</sequence>
<evidence type="ECO:0000313" key="2">
    <source>
        <dbReference type="EMBL" id="ETJ32565.1"/>
    </source>
</evidence>
<keyword evidence="1" id="KW-1133">Transmembrane helix</keyword>
<comment type="caution">
    <text evidence="2">The sequence shown here is derived from an EMBL/GenBank/DDBJ whole genome shotgun (WGS) entry which is preliminary data.</text>
</comment>
<feature type="non-terminal residue" evidence="2">
    <location>
        <position position="1"/>
    </location>
</feature>